<evidence type="ECO:0000256" key="8">
    <source>
        <dbReference type="SAM" id="MobiDB-lite"/>
    </source>
</evidence>
<feature type="region of interest" description="Disordered" evidence="8">
    <location>
        <begin position="1114"/>
        <end position="1138"/>
    </location>
</feature>
<feature type="chain" id="PRO_5012361695" description="Vitellogenin domain-containing protein" evidence="9">
    <location>
        <begin position="16"/>
        <end position="1223"/>
    </location>
</feature>
<reference evidence="12" key="1">
    <citation type="submission" date="2011-07" db="EMBL/GenBank/DDBJ databases">
        <authorList>
            <consortium name="Caenorhabditis brenneri Sequencing and Analysis Consortium"/>
            <person name="Wilson R.K."/>
        </authorList>
    </citation>
    <scope>NUCLEOTIDE SEQUENCE [LARGE SCALE GENOMIC DNA]</scope>
    <source>
        <strain evidence="12">PB2801</strain>
    </source>
</reference>
<evidence type="ECO:0000256" key="2">
    <source>
        <dbReference type="ARBA" id="ARBA00022525"/>
    </source>
</evidence>
<feature type="signal peptide" evidence="9">
    <location>
        <begin position="1"/>
        <end position="15"/>
    </location>
</feature>
<dbReference type="PANTHER" id="PTHR23345">
    <property type="entry name" value="VITELLOGENIN-RELATED"/>
    <property type="match status" value="1"/>
</dbReference>
<dbReference type="FunFam" id="2.20.80.10:FF:000004">
    <property type="entry name" value="Vitellogenin-3"/>
    <property type="match status" value="1"/>
</dbReference>
<dbReference type="InterPro" id="IPR015816">
    <property type="entry name" value="Vitellinogen_b-sht_N"/>
</dbReference>
<keyword evidence="12" id="KW-1185">Reference proteome</keyword>
<dbReference type="GO" id="GO:0005576">
    <property type="term" value="C:extracellular region"/>
    <property type="evidence" value="ECO:0007669"/>
    <property type="project" value="UniProtKB-SubCell"/>
</dbReference>
<dbReference type="Gene3D" id="1.25.10.20">
    <property type="entry name" value="Vitellinogen, superhelical"/>
    <property type="match status" value="1"/>
</dbReference>
<dbReference type="SMART" id="SM00638">
    <property type="entry name" value="LPD_N"/>
    <property type="match status" value="1"/>
</dbReference>
<dbReference type="InterPro" id="IPR015819">
    <property type="entry name" value="Lipid_transp_b-sht_shell"/>
</dbReference>
<accession>G0M7Q0</accession>
<dbReference type="STRING" id="135651.G0M7Q0"/>
<dbReference type="InterPro" id="IPR011030">
    <property type="entry name" value="Lipovitellin_superhlx_dom"/>
</dbReference>
<protein>
    <recommendedName>
        <fullName evidence="10">Vitellogenin domain-containing protein</fullName>
    </recommendedName>
</protein>
<dbReference type="InterPro" id="IPR001747">
    <property type="entry name" value="Vitellogenin_N"/>
</dbReference>
<dbReference type="GO" id="GO:0045735">
    <property type="term" value="F:nutrient reservoir activity"/>
    <property type="evidence" value="ECO:0007669"/>
    <property type="project" value="UniProtKB-KW"/>
</dbReference>
<dbReference type="SMART" id="SM01169">
    <property type="entry name" value="DUF1943"/>
    <property type="match status" value="1"/>
</dbReference>
<evidence type="ECO:0000256" key="9">
    <source>
        <dbReference type="SAM" id="SignalP"/>
    </source>
</evidence>
<name>G0M7Q0_CAEBE</name>
<feature type="disulfide bond" evidence="7">
    <location>
        <begin position="222"/>
        <end position="225"/>
    </location>
</feature>
<dbReference type="Gene3D" id="2.30.230.10">
    <property type="entry name" value="Lipovitellin, beta-sheet shell regions, chain A"/>
    <property type="match status" value="1"/>
</dbReference>
<evidence type="ECO:0000313" key="12">
    <source>
        <dbReference type="Proteomes" id="UP000008068"/>
    </source>
</evidence>
<feature type="domain" description="Vitellogenin" evidence="10">
    <location>
        <begin position="24"/>
        <end position="685"/>
    </location>
</feature>
<evidence type="ECO:0000256" key="4">
    <source>
        <dbReference type="ARBA" id="ARBA00022761"/>
    </source>
</evidence>
<proteinExistence type="predicted"/>
<dbReference type="Pfam" id="PF09172">
    <property type="entry name" value="Vit_open_b-sht"/>
    <property type="match status" value="1"/>
</dbReference>
<gene>
    <name evidence="11" type="ORF">CAEBREN_04919</name>
</gene>
<keyword evidence="3 9" id="KW-0732">Signal</keyword>
<dbReference type="AlphaFoldDB" id="G0M7Q0"/>
<dbReference type="FunFam" id="1.25.10.20:FF:000003">
    <property type="entry name" value="Vitellogenin C"/>
    <property type="match status" value="1"/>
</dbReference>
<dbReference type="eggNOG" id="KOG4338">
    <property type="taxonomic scope" value="Eukaryota"/>
</dbReference>
<comment type="subcellular location">
    <subcellularLocation>
        <location evidence="1">Secreted</location>
    </subcellularLocation>
</comment>
<comment type="function">
    <text evidence="6">Precursor of the egg-yolk proteins that are sources of nutrients during embryonic development. Together with other vitellogenins, may play a role in modulating life-span, acting via induction of autophagy and lysosomal lipolysis.</text>
</comment>
<keyword evidence="5 7" id="KW-1015">Disulfide bond</keyword>
<dbReference type="Pfam" id="PF01347">
    <property type="entry name" value="Vitellogenin_N"/>
    <property type="match status" value="1"/>
</dbReference>
<keyword evidence="4" id="KW-0758">Storage protein</keyword>
<organism evidence="12">
    <name type="scientific">Caenorhabditis brenneri</name>
    <name type="common">Nematode worm</name>
    <dbReference type="NCBI Taxonomy" id="135651"/>
    <lineage>
        <taxon>Eukaryota</taxon>
        <taxon>Metazoa</taxon>
        <taxon>Ecdysozoa</taxon>
        <taxon>Nematoda</taxon>
        <taxon>Chromadorea</taxon>
        <taxon>Rhabditida</taxon>
        <taxon>Rhabditina</taxon>
        <taxon>Rhabditomorpha</taxon>
        <taxon>Rhabditoidea</taxon>
        <taxon>Rhabditidae</taxon>
        <taxon>Peloderinae</taxon>
        <taxon>Caenorhabditis</taxon>
    </lineage>
</organism>
<evidence type="ECO:0000256" key="5">
    <source>
        <dbReference type="ARBA" id="ARBA00023157"/>
    </source>
</evidence>
<evidence type="ECO:0000313" key="11">
    <source>
        <dbReference type="EMBL" id="EGT30120.1"/>
    </source>
</evidence>
<dbReference type="InterPro" id="IPR050733">
    <property type="entry name" value="Vitellogenin/Apolipophorin"/>
</dbReference>
<dbReference type="InParanoid" id="G0M7Q0"/>
<sequence>MKSIIIASLVAFAIAVSPGLNCTFTPKNEYVYNFNGLLLSGIPTLNSDASQTRISCRACLQAIDDSNIHIQLTDVVLSASHVPQIELWPQLESLEQREISDELKAILELPLGAQVINGLISEAQFSNKDAEWSMNIKRAVLNLLSVQKSAPINKMTGEEKDQKLQMDSLYYNVNEKTMEGDCEVAYTIVQDGEKAIYTKSVNFDKCITRPETSYGVHFGFECKRCEGKGPFVKPQTVYTYTFKNERLEQSEVHSLYTLNVNGQDVIRSETRSKLAFVEKNKINRKIEKIEGHKKDITHSMESEKLLWDFCQNGDKADVNPFAVVPTKTKIQQLQEIFLQIQETDQNTPETIHLMSRAVRVLRMSTVDELTEIHSDIYTKSNLKVRNIFENSMAVAGSRNTIQHLIHLIDMNTITPVRAAELLKSIQETIFPTEEIADMIIELVKSPLAEKNEPLRQSAWLAAGSIVHGFASKTQDLPLARPATRQLKEKYVRVFMQLFRNSETTYDKVLALKTLGNAGIDLSVYELVELIQDPRQPLAIRTEAVDALRLLKDVMPRKLQKVLLPVYKNRQNKPELRMSALWRMMHTLPEEPVLAHIVAQMEQESNQHVAAFTYNVIRQFARSTNPCYTSLALRCSKVLLFTRYQPQEQILSTYSQLPLFNSEMLSGVQFDFATIFEKNAYLPKEIQASVESVFGRNWNKYLAQVGFSQQNFEQVILKALKKLSAYGKQSDKLRSSRVQSGIQMLQEIVKKMNIRPRVQTTESQDAHAVFYLRYKKMDYVVLPLDTETLDNLLKKYVREGELDIKSVLAFLNNESKFEIHRAFYFYEAVGRVPTTIGIPLSVTDKIPTMLSLNGKLSFVVKNMEASFSINVFPSVAITHISEMIFWNPLFSQGTKSLQSAQIHTPMMFESVFELKRDTLEIVHKFTVPENEKTAVVLKTRPVCFFRMENNTELSEVEENTISNSQYQFNTEEMDRQYEMVGLKINAQGNILSQWSLPKALMTEQDFEYTLENRNSPAEFSARLSIGNLEKKYLSEIEFDKVSKKKFDFENKDSETVSKSNTCQYVNMTISTPQQQYEVKNIRIPQVFLSIIASSIPEKCEVENDRLSEKKNYRNKWNREEEREESQYENTEDDEETENKTVEKTLIKEFSHRICFSLEPVTECRRGYESEETSSKKIRFTCMPRHSENARRFLKESREQAVLDLAKFSVSFVEAVKISSACVAS</sequence>
<dbReference type="SUPFAM" id="SSF48431">
    <property type="entry name" value="Lipovitellin-phosvitin complex, superhelical domain"/>
    <property type="match status" value="1"/>
</dbReference>
<evidence type="ECO:0000256" key="3">
    <source>
        <dbReference type="ARBA" id="ARBA00022729"/>
    </source>
</evidence>
<dbReference type="GO" id="GO:0005319">
    <property type="term" value="F:lipid transporter activity"/>
    <property type="evidence" value="ECO:0007669"/>
    <property type="project" value="InterPro"/>
</dbReference>
<keyword evidence="2" id="KW-0964">Secreted</keyword>
<dbReference type="Gene3D" id="2.20.80.10">
    <property type="entry name" value="Lipovitellin-phosvitin complex, chain A, domain 4"/>
    <property type="match status" value="1"/>
</dbReference>
<dbReference type="Proteomes" id="UP000008068">
    <property type="component" value="Unassembled WGS sequence"/>
</dbReference>
<evidence type="ECO:0000259" key="10">
    <source>
        <dbReference type="PROSITE" id="PS51211"/>
    </source>
</evidence>
<dbReference type="PROSITE" id="PS51211">
    <property type="entry name" value="VITELLOGENIN"/>
    <property type="match status" value="1"/>
</dbReference>
<dbReference type="InterPro" id="IPR015255">
    <property type="entry name" value="Vitellinogen_open_b-sht"/>
</dbReference>
<dbReference type="SUPFAM" id="SSF56968">
    <property type="entry name" value="Lipovitellin-phosvitin complex, beta-sheet shell regions"/>
    <property type="match status" value="2"/>
</dbReference>
<dbReference type="EMBL" id="GL379786">
    <property type="protein sequence ID" value="EGT30120.1"/>
    <property type="molecule type" value="Genomic_DNA"/>
</dbReference>
<evidence type="ECO:0000256" key="1">
    <source>
        <dbReference type="ARBA" id="ARBA00004613"/>
    </source>
</evidence>
<dbReference type="PANTHER" id="PTHR23345:SF8">
    <property type="entry name" value="VITELLOGENIN-3-RELATED"/>
    <property type="match status" value="1"/>
</dbReference>
<dbReference type="OMA" id="AFMILFD"/>
<comment type="caution">
    <text evidence="7">Lacks conserved residue(s) required for the propagation of feature annotation.</text>
</comment>
<dbReference type="OrthoDB" id="5825149at2759"/>
<evidence type="ECO:0000256" key="6">
    <source>
        <dbReference type="ARBA" id="ARBA00057643"/>
    </source>
</evidence>
<evidence type="ECO:0000256" key="7">
    <source>
        <dbReference type="PROSITE-ProRule" id="PRU00557"/>
    </source>
</evidence>
<dbReference type="HOGENOM" id="CLU_003821_0_0_1"/>